<name>A0AA42QZV9_ENTCL</name>
<dbReference type="Proteomes" id="UP001161707">
    <property type="component" value="Unassembled WGS sequence"/>
</dbReference>
<reference evidence="1" key="1">
    <citation type="submission" date="2022-09" db="EMBL/GenBank/DDBJ databases">
        <title>Intensive care unit water sources are persistently colonized with multi-drug resistant bacteria and are the site of extensive horizontal gene transfer of antibiotic resistance genes.</title>
        <authorList>
            <person name="Diorio-Toth L."/>
        </authorList>
    </citation>
    <scope>NUCLEOTIDE SEQUENCE</scope>
    <source>
        <strain evidence="1">GD03711</strain>
    </source>
</reference>
<evidence type="ECO:0000313" key="1">
    <source>
        <dbReference type="EMBL" id="MDH1480851.1"/>
    </source>
</evidence>
<proteinExistence type="predicted"/>
<dbReference type="RefSeq" id="WP_152039094.1">
    <property type="nucleotide sequence ID" value="NZ_CP162155.1"/>
</dbReference>
<comment type="caution">
    <text evidence="1">The sequence shown here is derived from an EMBL/GenBank/DDBJ whole genome shotgun (WGS) entry which is preliminary data.</text>
</comment>
<gene>
    <name evidence="1" type="ORF">N5E88_15365</name>
</gene>
<organism evidence="1 2">
    <name type="scientific">Enterobacter cloacae</name>
    <dbReference type="NCBI Taxonomy" id="550"/>
    <lineage>
        <taxon>Bacteria</taxon>
        <taxon>Pseudomonadati</taxon>
        <taxon>Pseudomonadota</taxon>
        <taxon>Gammaproteobacteria</taxon>
        <taxon>Enterobacterales</taxon>
        <taxon>Enterobacteriaceae</taxon>
        <taxon>Enterobacter</taxon>
        <taxon>Enterobacter cloacae complex</taxon>
    </lineage>
</organism>
<evidence type="ECO:0000313" key="2">
    <source>
        <dbReference type="Proteomes" id="UP001161707"/>
    </source>
</evidence>
<protein>
    <submittedName>
        <fullName evidence="1">Uncharacterized protein</fullName>
    </submittedName>
</protein>
<accession>A0AA42QZV9</accession>
<dbReference type="AlphaFoldDB" id="A0AA42QZV9"/>
<sequence>MDRTGALDLLKEVEDTLQNLQKTQIIPPVKVKGMLEHLRSSLEYLASDTFDAHFPDFKGKRPRTHFPYQFPDRIDSFFTKTLNIRPPEKSPMLQVFHSIQDYSTGENWLNMMCNLTNEVKHRNPISLKNEEVVVQSALNIMGMNMVVFNGEMPNIPITIKNVSVNGIKAPDVVLRDGKFIQGGDDPLVNIKITKENKIKFHGQEIEVIPYIQLCLDKLRKFINYAYDTLEKLN</sequence>
<dbReference type="EMBL" id="JAOCIY010000042">
    <property type="protein sequence ID" value="MDH1480851.1"/>
    <property type="molecule type" value="Genomic_DNA"/>
</dbReference>